<comment type="caution">
    <text evidence="5">The sequence shown here is derived from an EMBL/GenBank/DDBJ whole genome shotgun (WGS) entry which is preliminary data.</text>
</comment>
<organism evidence="5">
    <name type="scientific">Tanacetum cinerariifolium</name>
    <name type="common">Dalmatian daisy</name>
    <name type="synonym">Chrysanthemum cinerariifolium</name>
    <dbReference type="NCBI Taxonomy" id="118510"/>
    <lineage>
        <taxon>Eukaryota</taxon>
        <taxon>Viridiplantae</taxon>
        <taxon>Streptophyta</taxon>
        <taxon>Embryophyta</taxon>
        <taxon>Tracheophyta</taxon>
        <taxon>Spermatophyta</taxon>
        <taxon>Magnoliopsida</taxon>
        <taxon>eudicotyledons</taxon>
        <taxon>Gunneridae</taxon>
        <taxon>Pentapetalae</taxon>
        <taxon>asterids</taxon>
        <taxon>campanulids</taxon>
        <taxon>Asterales</taxon>
        <taxon>Asteraceae</taxon>
        <taxon>Asteroideae</taxon>
        <taxon>Anthemideae</taxon>
        <taxon>Anthemidinae</taxon>
        <taxon>Tanacetum</taxon>
    </lineage>
</organism>
<evidence type="ECO:0000256" key="2">
    <source>
        <dbReference type="ARBA" id="ARBA00022670"/>
    </source>
</evidence>
<feature type="domain" description="Ubiquitin-like protease family profile" evidence="4">
    <location>
        <begin position="1"/>
        <end position="201"/>
    </location>
</feature>
<dbReference type="InterPro" id="IPR003653">
    <property type="entry name" value="Peptidase_C48_C"/>
</dbReference>
<evidence type="ECO:0000259" key="4">
    <source>
        <dbReference type="PROSITE" id="PS50600"/>
    </source>
</evidence>
<dbReference type="SUPFAM" id="SSF54001">
    <property type="entry name" value="Cysteine proteinases"/>
    <property type="match status" value="1"/>
</dbReference>
<dbReference type="InterPro" id="IPR038765">
    <property type="entry name" value="Papain-like_cys_pep_sf"/>
</dbReference>
<keyword evidence="2" id="KW-0645">Protease</keyword>
<dbReference type="EMBL" id="BKCJ010363762">
    <property type="protein sequence ID" value="GFA06657.1"/>
    <property type="molecule type" value="Genomic_DNA"/>
</dbReference>
<name>A0A699J2D9_TANCI</name>
<proteinExistence type="inferred from homology"/>
<evidence type="ECO:0000256" key="3">
    <source>
        <dbReference type="ARBA" id="ARBA00022801"/>
    </source>
</evidence>
<protein>
    <submittedName>
        <fullName evidence="5">Phospholipase-like protein</fullName>
    </submittedName>
</protein>
<dbReference type="PROSITE" id="PS50600">
    <property type="entry name" value="ULP_PROTEASE"/>
    <property type="match status" value="1"/>
</dbReference>
<dbReference type="GO" id="GO:0008234">
    <property type="term" value="F:cysteine-type peptidase activity"/>
    <property type="evidence" value="ECO:0007669"/>
    <property type="project" value="InterPro"/>
</dbReference>
<dbReference type="Pfam" id="PF02902">
    <property type="entry name" value="Peptidase_C48"/>
    <property type="match status" value="1"/>
</dbReference>
<dbReference type="Gene3D" id="3.40.395.10">
    <property type="entry name" value="Adenoviral Proteinase, Chain A"/>
    <property type="match status" value="1"/>
</dbReference>
<evidence type="ECO:0000313" key="5">
    <source>
        <dbReference type="EMBL" id="GFA06657.1"/>
    </source>
</evidence>
<comment type="similarity">
    <text evidence="1">Belongs to the peptidase C48 family.</text>
</comment>
<accession>A0A699J2D9</accession>
<sequence>KKQEAEQRRLRLQLMLEEENNMKSIDRSNPTHMKLALEKCKTTNRRYVNVLRIPMEFLSSSRWHHCKFPWCNDVVVDRPFWDSLIRLDDNRLGWLHEEVFISINEPNRHWSLAKLHIKSRNVTFYNSQETFDVEIRPWYVKIRRCLESKIPVVLQETGVFVSKGIDPTHYSINFRHAQNILKQGGVFGDCGVFFCLFLYRLAHGIQLDVEDPIQTILAYREKMINFFFDHKIIFPS</sequence>
<reference evidence="5" key="1">
    <citation type="journal article" date="2019" name="Sci. Rep.">
        <title>Draft genome of Tanacetum cinerariifolium, the natural source of mosquito coil.</title>
        <authorList>
            <person name="Yamashiro T."/>
            <person name="Shiraishi A."/>
            <person name="Satake H."/>
            <person name="Nakayama K."/>
        </authorList>
    </citation>
    <scope>NUCLEOTIDE SEQUENCE</scope>
</reference>
<dbReference type="AlphaFoldDB" id="A0A699J2D9"/>
<gene>
    <name evidence="5" type="ORF">Tci_578629</name>
</gene>
<dbReference type="GO" id="GO:0006508">
    <property type="term" value="P:proteolysis"/>
    <property type="evidence" value="ECO:0007669"/>
    <property type="project" value="UniProtKB-KW"/>
</dbReference>
<evidence type="ECO:0000256" key="1">
    <source>
        <dbReference type="ARBA" id="ARBA00005234"/>
    </source>
</evidence>
<keyword evidence="3" id="KW-0378">Hydrolase</keyword>
<feature type="non-terminal residue" evidence="5">
    <location>
        <position position="1"/>
    </location>
</feature>